<dbReference type="Proteomes" id="UP000594638">
    <property type="component" value="Unassembled WGS sequence"/>
</dbReference>
<protein>
    <submittedName>
        <fullName evidence="2">Uncharacterized protein</fullName>
    </submittedName>
</protein>
<gene>
    <name evidence="2" type="ORF">OLEA9_A045459</name>
</gene>
<evidence type="ECO:0000256" key="1">
    <source>
        <dbReference type="SAM" id="MobiDB-lite"/>
    </source>
</evidence>
<keyword evidence="3" id="KW-1185">Reference proteome</keyword>
<dbReference type="EMBL" id="CACTIH010009090">
    <property type="protein sequence ID" value="CAA3023428.1"/>
    <property type="molecule type" value="Genomic_DNA"/>
</dbReference>
<comment type="caution">
    <text evidence="2">The sequence shown here is derived from an EMBL/GenBank/DDBJ whole genome shotgun (WGS) entry which is preliminary data.</text>
</comment>
<evidence type="ECO:0000313" key="3">
    <source>
        <dbReference type="Proteomes" id="UP000594638"/>
    </source>
</evidence>
<feature type="compositionally biased region" description="Basic and acidic residues" evidence="1">
    <location>
        <begin position="10"/>
        <end position="43"/>
    </location>
</feature>
<sequence>MQAAASISDDTTHGEDKTSGDCWEHVNDVGRSPESHHADKPKSDNPYPEQKVAPLLIAVRGLRFETLVYVMARSVIFTALDLVATGSHGLKCIGNHNCRRIKKRSSKTNKVLLEEERKMLQEEGAIRKKKKLAEQHPQVKGQFVRQAKMIQLLETHQLVRYSTRGQ</sequence>
<evidence type="ECO:0000313" key="2">
    <source>
        <dbReference type="EMBL" id="CAA3023428.1"/>
    </source>
</evidence>
<feature type="region of interest" description="Disordered" evidence="1">
    <location>
        <begin position="1"/>
        <end position="48"/>
    </location>
</feature>
<organism evidence="2 3">
    <name type="scientific">Olea europaea subsp. europaea</name>
    <dbReference type="NCBI Taxonomy" id="158383"/>
    <lineage>
        <taxon>Eukaryota</taxon>
        <taxon>Viridiplantae</taxon>
        <taxon>Streptophyta</taxon>
        <taxon>Embryophyta</taxon>
        <taxon>Tracheophyta</taxon>
        <taxon>Spermatophyta</taxon>
        <taxon>Magnoliopsida</taxon>
        <taxon>eudicotyledons</taxon>
        <taxon>Gunneridae</taxon>
        <taxon>Pentapetalae</taxon>
        <taxon>asterids</taxon>
        <taxon>lamiids</taxon>
        <taxon>Lamiales</taxon>
        <taxon>Oleaceae</taxon>
        <taxon>Oleeae</taxon>
        <taxon>Olea</taxon>
    </lineage>
</organism>
<reference evidence="2 3" key="1">
    <citation type="submission" date="2019-12" db="EMBL/GenBank/DDBJ databases">
        <authorList>
            <person name="Alioto T."/>
            <person name="Alioto T."/>
            <person name="Gomez Garrido J."/>
        </authorList>
    </citation>
    <scope>NUCLEOTIDE SEQUENCE [LARGE SCALE GENOMIC DNA]</scope>
</reference>
<proteinExistence type="predicted"/>
<dbReference type="Gramene" id="OE9A045459T1">
    <property type="protein sequence ID" value="OE9A045459C1"/>
    <property type="gene ID" value="OE9A045459"/>
</dbReference>
<dbReference type="AlphaFoldDB" id="A0A8S0UYY6"/>
<accession>A0A8S0UYY6</accession>
<name>A0A8S0UYY6_OLEEU</name>